<evidence type="ECO:0000313" key="1">
    <source>
        <dbReference type="EMBL" id="EDY16632.1"/>
    </source>
</evidence>
<dbReference type="RefSeq" id="WP_006983232.1">
    <property type="nucleotide sequence ID" value="NZ_ABVL01000030.1"/>
</dbReference>
<dbReference type="Proteomes" id="UP000005824">
    <property type="component" value="Unassembled WGS sequence"/>
</dbReference>
<dbReference type="eggNOG" id="ENOG50334T2">
    <property type="taxonomic scope" value="Bacteria"/>
</dbReference>
<sequence length="190" mass="22085">MAAKYQSSLTSPQIHGFEWPEPRDKMDRSVFHDILHEGRSILTVTPDAKRPGTPCDLAYSVGCYLNLIHPEFLIMGVSSEASFQLLNLLFAQVEAGEHFFEDHPLTYDFGRGETKLVTKFVPQERYENNLTYACWFYRSLLWNLPPIATHKFPVLQLFWPDSAGYYPWHPACDPQVRKVQMLDEYRLGRK</sequence>
<reference evidence="1 2" key="1">
    <citation type="journal article" date="2011" name="J. Bacteriol.">
        <title>Genome sequence of Chthoniobacter flavus Ellin428, an aerobic heterotrophic soil bacterium.</title>
        <authorList>
            <person name="Kant R."/>
            <person name="van Passel M.W."/>
            <person name="Palva A."/>
            <person name="Lucas S."/>
            <person name="Lapidus A."/>
            <person name="Glavina Del Rio T."/>
            <person name="Dalin E."/>
            <person name="Tice H."/>
            <person name="Bruce D."/>
            <person name="Goodwin L."/>
            <person name="Pitluck S."/>
            <person name="Larimer F.W."/>
            <person name="Land M.L."/>
            <person name="Hauser L."/>
            <person name="Sangwan P."/>
            <person name="de Vos W.M."/>
            <person name="Janssen P.H."/>
            <person name="Smidt H."/>
        </authorList>
    </citation>
    <scope>NUCLEOTIDE SEQUENCE [LARGE SCALE GENOMIC DNA]</scope>
    <source>
        <strain evidence="1 2">Ellin428</strain>
    </source>
</reference>
<comment type="caution">
    <text evidence="1">The sequence shown here is derived from an EMBL/GenBank/DDBJ whole genome shotgun (WGS) entry which is preliminary data.</text>
</comment>
<gene>
    <name evidence="1" type="ORF">CfE428DRAFT_5912</name>
</gene>
<dbReference type="InterPro" id="IPR025358">
    <property type="entry name" value="DUF4262"/>
</dbReference>
<accession>B4DAH1</accession>
<organism evidence="1 2">
    <name type="scientific">Chthoniobacter flavus Ellin428</name>
    <dbReference type="NCBI Taxonomy" id="497964"/>
    <lineage>
        <taxon>Bacteria</taxon>
        <taxon>Pseudomonadati</taxon>
        <taxon>Verrucomicrobiota</taxon>
        <taxon>Spartobacteria</taxon>
        <taxon>Chthoniobacterales</taxon>
        <taxon>Chthoniobacteraceae</taxon>
        <taxon>Chthoniobacter</taxon>
    </lineage>
</organism>
<protein>
    <recommendedName>
        <fullName evidence="3">DUF4262 domain-containing protein</fullName>
    </recommendedName>
</protein>
<proteinExistence type="predicted"/>
<evidence type="ECO:0008006" key="3">
    <source>
        <dbReference type="Google" id="ProtNLM"/>
    </source>
</evidence>
<name>B4DAH1_9BACT</name>
<dbReference type="STRING" id="497964.CfE428DRAFT_5912"/>
<evidence type="ECO:0000313" key="2">
    <source>
        <dbReference type="Proteomes" id="UP000005824"/>
    </source>
</evidence>
<keyword evidence="2" id="KW-1185">Reference proteome</keyword>
<dbReference type="AlphaFoldDB" id="B4DAH1"/>
<dbReference type="EMBL" id="ABVL01000030">
    <property type="protein sequence ID" value="EDY16632.1"/>
    <property type="molecule type" value="Genomic_DNA"/>
</dbReference>
<dbReference type="InParanoid" id="B4DAH1"/>
<dbReference type="Pfam" id="PF14081">
    <property type="entry name" value="DUF4262"/>
    <property type="match status" value="1"/>
</dbReference>